<evidence type="ECO:0000256" key="4">
    <source>
        <dbReference type="ARBA" id="ARBA00023242"/>
    </source>
</evidence>
<evidence type="ECO:0000259" key="8">
    <source>
        <dbReference type="Pfam" id="PF07540"/>
    </source>
</evidence>
<accession>A0AAP0JDJ7</accession>
<dbReference type="Pfam" id="PF07540">
    <property type="entry name" value="NOC3p"/>
    <property type="match status" value="1"/>
</dbReference>
<dbReference type="GO" id="GO:0005730">
    <property type="term" value="C:nucleolus"/>
    <property type="evidence" value="ECO:0007669"/>
    <property type="project" value="UniProtKB-SubCell"/>
</dbReference>
<feature type="region of interest" description="Disordered" evidence="6">
    <location>
        <begin position="56"/>
        <end position="95"/>
    </location>
</feature>
<dbReference type="GO" id="GO:0006270">
    <property type="term" value="P:DNA replication initiation"/>
    <property type="evidence" value="ECO:0007669"/>
    <property type="project" value="TreeGrafter"/>
</dbReference>
<comment type="similarity">
    <text evidence="2 5">Belongs to the CBF/MAK21 family.</text>
</comment>
<dbReference type="Pfam" id="PF03914">
    <property type="entry name" value="CBF"/>
    <property type="match status" value="1"/>
</dbReference>
<evidence type="ECO:0000259" key="7">
    <source>
        <dbReference type="Pfam" id="PF03914"/>
    </source>
</evidence>
<keyword evidence="10" id="KW-1185">Reference proteome</keyword>
<sequence>MGKKKNKVILPPELPPEIADKDVEVSDEDLKFVEENRKYARFLKALDTKSITKHVTRVAGQKDDAVEELYEKRNKKKSVEKDRDEEDGVEIDPVDALPVKSLDGKLYYRIGKPQSAGSTREGEEDADENEDDGVHGSVAKLTKPEKKAKLKKIRKEEKRKAKEHVDVQPEEHEVQPSHQAKVLAEMKEELSAEEMSTRKKGRLAELGMALLADPEKDIKSLHEMLQISKDEDPDIVKLGLLSLLAVFKDIIPGYRIRLPTEKEREMAVSKAVKKMRYHESMLLSSYKAYLQKLIVLEKQALFHHVSVRCMCTLLEAVPHFNFRDNLLAAVIRNISSTDDSIRKQCCAAIKSIFANEGKHRGEATVGAVKLIADLVKTHNCQLHPDSVEVFLCLSFDEDLGKPESSRDKKQDKMDKRKRKQKFDETNKSEENDRKKSRKQLLAKTREEVSADLKAASVAPDVSERRSIQSETLSAVFETYFRILKGAMEPAEMRPGVNTSNSHVRVGAHPLLAPCLNGLGKFSHLIDLDFMGDLMKCLKTLASRVGDSDAPPENCLTVSERLRCCIVAFKIMRNNLDALNVDLQEFYVQLYNLLLEYRPDRDQGDVLAEALKIMLCEGRQHDMQRAAAFIKRLATSCLSLGSAETMAALVTLRSLLQKNVKCRNLLENDVGGGSVSGSVAKHRCRSKNANKSDTILPVSKELELLQVIYNTSVKPFMTEVRMSDEKDDLDVRAFVKEKQQWFKYLSKVRSKLAEVESKFCNFSTAYELCFAHLKIDNLRPNFAEPKFKYISSIVEVSVESKFRLKFRALSLIRESTRMIRQINKGMPLIRSHIVFESGCTPPLGLSLDLWMRLCD</sequence>
<protein>
    <recommendedName>
        <fullName evidence="11">Nucleolar complex protein 3 homolog</fullName>
    </recommendedName>
</protein>
<gene>
    <name evidence="9" type="ORF">Scep_011684</name>
</gene>
<dbReference type="InterPro" id="IPR005612">
    <property type="entry name" value="CCAAT-binding_factor"/>
</dbReference>
<evidence type="ECO:0000256" key="5">
    <source>
        <dbReference type="PIRNR" id="PIRNR028977"/>
    </source>
</evidence>
<feature type="domain" description="CCAAT-binding factor" evidence="7">
    <location>
        <begin position="561"/>
        <end position="714"/>
    </location>
</feature>
<dbReference type="SUPFAM" id="SSF48371">
    <property type="entry name" value="ARM repeat"/>
    <property type="match status" value="1"/>
</dbReference>
<feature type="domain" description="Nucleolar complex-associated protein 3 N-terminal" evidence="8">
    <location>
        <begin position="199"/>
        <end position="289"/>
    </location>
</feature>
<feature type="region of interest" description="Disordered" evidence="6">
    <location>
        <begin position="400"/>
        <end position="441"/>
    </location>
</feature>
<evidence type="ECO:0000256" key="1">
    <source>
        <dbReference type="ARBA" id="ARBA00004604"/>
    </source>
</evidence>
<dbReference type="GO" id="GO:0003682">
    <property type="term" value="F:chromatin binding"/>
    <property type="evidence" value="ECO:0007669"/>
    <property type="project" value="TreeGrafter"/>
</dbReference>
<dbReference type="Proteomes" id="UP001419268">
    <property type="component" value="Unassembled WGS sequence"/>
</dbReference>
<evidence type="ECO:0000256" key="3">
    <source>
        <dbReference type="ARBA" id="ARBA00023054"/>
    </source>
</evidence>
<feature type="compositionally biased region" description="Acidic residues" evidence="6">
    <location>
        <begin position="122"/>
        <end position="131"/>
    </location>
</feature>
<evidence type="ECO:0000313" key="10">
    <source>
        <dbReference type="Proteomes" id="UP001419268"/>
    </source>
</evidence>
<keyword evidence="4" id="KW-0539">Nucleus</keyword>
<keyword evidence="3" id="KW-0175">Coiled coil</keyword>
<evidence type="ECO:0000256" key="2">
    <source>
        <dbReference type="ARBA" id="ARBA00007797"/>
    </source>
</evidence>
<reference evidence="9 10" key="1">
    <citation type="submission" date="2024-01" db="EMBL/GenBank/DDBJ databases">
        <title>Genome assemblies of Stephania.</title>
        <authorList>
            <person name="Yang L."/>
        </authorList>
    </citation>
    <scope>NUCLEOTIDE SEQUENCE [LARGE SCALE GENOMIC DNA]</scope>
    <source>
        <strain evidence="9">JXDWG</strain>
        <tissue evidence="9">Leaf</tissue>
    </source>
</reference>
<dbReference type="PIRSF" id="PIRSF028977">
    <property type="entry name" value="Nucleolar_complex_p3"/>
    <property type="match status" value="1"/>
</dbReference>
<feature type="compositionally biased region" description="Basic and acidic residues" evidence="6">
    <location>
        <begin position="400"/>
        <end position="414"/>
    </location>
</feature>
<feature type="region of interest" description="Disordered" evidence="6">
    <location>
        <begin position="108"/>
        <end position="179"/>
    </location>
</feature>
<dbReference type="AlphaFoldDB" id="A0AAP0JDJ7"/>
<evidence type="ECO:0000313" key="9">
    <source>
        <dbReference type="EMBL" id="KAK9132156.1"/>
    </source>
</evidence>
<proteinExistence type="inferred from homology"/>
<comment type="caution">
    <text evidence="9">The sequence shown here is derived from an EMBL/GenBank/DDBJ whole genome shotgun (WGS) entry which is preliminary data.</text>
</comment>
<feature type="compositionally biased region" description="Basic and acidic residues" evidence="6">
    <location>
        <begin position="60"/>
        <end position="82"/>
    </location>
</feature>
<organism evidence="9 10">
    <name type="scientific">Stephania cephalantha</name>
    <dbReference type="NCBI Taxonomy" id="152367"/>
    <lineage>
        <taxon>Eukaryota</taxon>
        <taxon>Viridiplantae</taxon>
        <taxon>Streptophyta</taxon>
        <taxon>Embryophyta</taxon>
        <taxon>Tracheophyta</taxon>
        <taxon>Spermatophyta</taxon>
        <taxon>Magnoliopsida</taxon>
        <taxon>Ranunculales</taxon>
        <taxon>Menispermaceae</taxon>
        <taxon>Menispermoideae</taxon>
        <taxon>Cissampelideae</taxon>
        <taxon>Stephania</taxon>
    </lineage>
</organism>
<dbReference type="PANTHER" id="PTHR14428">
    <property type="entry name" value="NUCLEOLAR COMPLEX PROTEIN 3"/>
    <property type="match status" value="1"/>
</dbReference>
<feature type="compositionally biased region" description="Basic and acidic residues" evidence="6">
    <location>
        <begin position="154"/>
        <end position="175"/>
    </location>
</feature>
<dbReference type="PANTHER" id="PTHR14428:SF5">
    <property type="entry name" value="NUCLEOLAR COMPLEX PROTEIN 3 HOMOLOG"/>
    <property type="match status" value="1"/>
</dbReference>
<dbReference type="InterPro" id="IPR016903">
    <property type="entry name" value="Nucleolar_cplx-assoc_3"/>
</dbReference>
<dbReference type="InterPro" id="IPR016024">
    <property type="entry name" value="ARM-type_fold"/>
</dbReference>
<dbReference type="EMBL" id="JBBNAG010000005">
    <property type="protein sequence ID" value="KAK9132156.1"/>
    <property type="molecule type" value="Genomic_DNA"/>
</dbReference>
<evidence type="ECO:0000256" key="6">
    <source>
        <dbReference type="SAM" id="MobiDB-lite"/>
    </source>
</evidence>
<feature type="compositionally biased region" description="Acidic residues" evidence="6">
    <location>
        <begin position="83"/>
        <end position="93"/>
    </location>
</feature>
<name>A0AAP0JDJ7_9MAGN</name>
<dbReference type="InterPro" id="IPR011501">
    <property type="entry name" value="Noc3_N"/>
</dbReference>
<evidence type="ECO:0008006" key="11">
    <source>
        <dbReference type="Google" id="ProtNLM"/>
    </source>
</evidence>
<comment type="subcellular location">
    <subcellularLocation>
        <location evidence="1 5">Nucleus</location>
        <location evidence="1 5">Nucleolus</location>
    </subcellularLocation>
</comment>
<feature type="compositionally biased region" description="Basic and acidic residues" evidence="6">
    <location>
        <begin position="421"/>
        <end position="433"/>
    </location>
</feature>